<dbReference type="KEGG" id="aram:KAR29_01275"/>
<dbReference type="Proteomes" id="UP000671879">
    <property type="component" value="Chromosome"/>
</dbReference>
<dbReference type="GO" id="GO:0016491">
    <property type="term" value="F:oxidoreductase activity"/>
    <property type="evidence" value="ECO:0007669"/>
    <property type="project" value="InterPro"/>
</dbReference>
<dbReference type="InterPro" id="IPR028261">
    <property type="entry name" value="DPD_II"/>
</dbReference>
<dbReference type="AlphaFoldDB" id="A0A9Q7EVP1"/>
<dbReference type="InterPro" id="IPR036188">
    <property type="entry name" value="FAD/NAD-bd_sf"/>
</dbReference>
<dbReference type="InterPro" id="IPR017701">
    <property type="entry name" value="Se_rdtase_YgfK"/>
</dbReference>
<dbReference type="InterPro" id="IPR009051">
    <property type="entry name" value="Helical_ferredxn"/>
</dbReference>
<dbReference type="PANTHER" id="PTHR42783:SF3">
    <property type="entry name" value="GLUTAMATE SYNTHASE [NADPH] SMALL CHAIN-RELATED"/>
    <property type="match status" value="1"/>
</dbReference>
<sequence length="1085" mass="117277">MRHEMRPLSFERELRWALAEWEHRRSIFSVPQALFWVPRQVPFASRLFDRELAAPVGPAAGPHTQMARNIVASWLSGARFIELKTVQAADELEIPRPCIDMADEGYNVEWSQELRLEASADQYIQAWLWVHLLPALLGWPRGGGGTIFNMSVGYDLAGILSAPMQAFMDRLADASDRLAELKATLGRLFPPAADVDLPGRIVTSCTLSTMHGCPPDEIERIGTYLIQERGLHLTVKLNPTLLGRETLLSLLHGRLGFDEVVVPDSVFAKDLAYPKAREIIAGLKERAARRGVTFSVKLTNTLAAANHRGLLEGDEMYLSGRPLFPLAVHLFHRLVEDFDGDLDVSFSAGADALNVADLFACGVRTVTMASDLLKPGGTARILQGLENLEAAMAAASASNLASFAARRREKLADLAARSLSDGRYRKDRSRKEAKVASPLGFFDCVEAPCSAACPVHQDIPLYARLLAEGRRDEALATVLRRNPLPGLTGFVCTQACRERCTRVDYDEPVAIRALKGFAASGEASLGLCRPPSGHRVAVVGAGPSGLAASARLALEGVAVTLFEARRRAGGMMAIAPAFRLPPEVLDRDVKRIVDLGVDLRLNAVVEGPPESLLDAFDAVYVATGFPCDVPLGLEGERAPAVWGALRLLEAVASGERPELGSSVVVVGGGNTAVDAARTAARLCGRPVTLLYRRTRQEMPAAPEEVELLLEEGNVLVELASPVELLFEGGRLRAIECERNRLGEADASGRRRPLATGVCFTLKADSVIAAVGQLQESPLFSKSRLALEKGKLPLALSGRSAVAGIYGGGDLARGPDTVIAACADGLRAAESIARSLGIPAEEPPLPPLPTVGELDRARRARARKEAPCRPSRSPLGERGAFASVEGLFDEEGARAEARRCLQCADLCDKCVEVCPNRANVAYSITTAAVTAPVVEEREGRLVAVGAETVTIRQTGQIVHVEELCNGCGNCATFCVHQGRPYEAKPRLFLGRSAFEAEEENALFLDERALFWREKGRTVRLERLAEGYRYDDDRVEIVVDGAFRLVGGRVKRAFEGPLSLVRAASMALVDEGLRRSAPFLLAARDVQ</sequence>
<name>A0A9Q7EVP1_9BACT</name>
<dbReference type="NCBIfam" id="TIGR03315">
    <property type="entry name" value="Se_ygfK"/>
    <property type="match status" value="1"/>
</dbReference>
<dbReference type="Gene3D" id="1.10.1060.10">
    <property type="entry name" value="Alpha-helical ferredoxin"/>
    <property type="match status" value="1"/>
</dbReference>
<proteinExistence type="predicted"/>
<dbReference type="Gene3D" id="3.50.50.60">
    <property type="entry name" value="FAD/NAD(P)-binding domain"/>
    <property type="match status" value="2"/>
</dbReference>
<dbReference type="Pfam" id="PF14691">
    <property type="entry name" value="Fer4_20"/>
    <property type="match status" value="1"/>
</dbReference>
<dbReference type="PANTHER" id="PTHR42783">
    <property type="entry name" value="GLUTAMATE SYNTHASE [NADPH] SMALL CHAIN"/>
    <property type="match status" value="1"/>
</dbReference>
<protein>
    <submittedName>
        <fullName evidence="2">Selenate reductase subunit YgfK</fullName>
    </submittedName>
</protein>
<dbReference type="PRINTS" id="PR00419">
    <property type="entry name" value="ADXRDTASE"/>
</dbReference>
<dbReference type="RefSeq" id="WP_274373850.1">
    <property type="nucleotide sequence ID" value="NZ_CP072943.1"/>
</dbReference>
<dbReference type="EMBL" id="CP072943">
    <property type="protein sequence ID" value="QTX32603.1"/>
    <property type="molecule type" value="Genomic_DNA"/>
</dbReference>
<dbReference type="SUPFAM" id="SSF46548">
    <property type="entry name" value="alpha-helical ferredoxin"/>
    <property type="match status" value="2"/>
</dbReference>
<evidence type="ECO:0000313" key="3">
    <source>
        <dbReference type="Proteomes" id="UP000671879"/>
    </source>
</evidence>
<dbReference type="Pfam" id="PF07992">
    <property type="entry name" value="Pyr_redox_2"/>
    <property type="match status" value="1"/>
</dbReference>
<dbReference type="GO" id="GO:0051536">
    <property type="term" value="F:iron-sulfur cluster binding"/>
    <property type="evidence" value="ECO:0007669"/>
    <property type="project" value="InterPro"/>
</dbReference>
<evidence type="ECO:0000313" key="2">
    <source>
        <dbReference type="EMBL" id="QTX32603.1"/>
    </source>
</evidence>
<dbReference type="SUPFAM" id="SSF51971">
    <property type="entry name" value="Nucleotide-binding domain"/>
    <property type="match status" value="1"/>
</dbReference>
<organism evidence="2 3">
    <name type="scientific">Aminithiophilus ramosus</name>
    <dbReference type="NCBI Taxonomy" id="3029084"/>
    <lineage>
        <taxon>Bacteria</taxon>
        <taxon>Thermotogati</taxon>
        <taxon>Synergistota</taxon>
        <taxon>Synergistia</taxon>
        <taxon>Synergistales</taxon>
        <taxon>Aminithiophilaceae</taxon>
        <taxon>Aminithiophilus</taxon>
    </lineage>
</organism>
<dbReference type="InterPro" id="IPR023753">
    <property type="entry name" value="FAD/NAD-binding_dom"/>
</dbReference>
<accession>A0A9Q7EVP1</accession>
<evidence type="ECO:0000259" key="1">
    <source>
        <dbReference type="PROSITE" id="PS51379"/>
    </source>
</evidence>
<gene>
    <name evidence="2" type="primary">ygfK</name>
    <name evidence="2" type="ORF">KAR29_01275</name>
</gene>
<feature type="domain" description="4Fe-4S ferredoxin-type" evidence="1">
    <location>
        <begin position="954"/>
        <end position="983"/>
    </location>
</feature>
<keyword evidence="3" id="KW-1185">Reference proteome</keyword>
<dbReference type="InterPro" id="IPR017896">
    <property type="entry name" value="4Fe4S_Fe-S-bd"/>
</dbReference>
<dbReference type="SUPFAM" id="SSF51395">
    <property type="entry name" value="FMN-linked oxidoreductases"/>
    <property type="match status" value="1"/>
</dbReference>
<reference evidence="3" key="1">
    <citation type="submission" date="2021-04" db="EMBL/GenBank/DDBJ databases">
        <title>A novel Synergistetes isolate from a pyrite-forming mixed culture.</title>
        <authorList>
            <person name="Bunk B."/>
            <person name="Sproer C."/>
            <person name="Spring S."/>
            <person name="Pester M."/>
        </authorList>
    </citation>
    <scope>NUCLEOTIDE SEQUENCE [LARGE SCALE GENOMIC DNA]</scope>
    <source>
        <strain evidence="3">J.5.4.2-T.3.5.2</strain>
    </source>
</reference>
<dbReference type="PROSITE" id="PS51379">
    <property type="entry name" value="4FE4S_FER_2"/>
    <property type="match status" value="1"/>
</dbReference>